<sequence>MAILEARNDADIDFGSNRLLDLMPRKARDELRAHGRLVHMEVGDRLFHAGKLVDQSYFPLDSTTVSLMVELDDDERRVEVASIGSEGAIGGIVSCGDLPAFTQAQVQVEGSMVQVPMGVMDRIKDDSPMVRELYCRYADFLLAQVMQSVACNAFHPIEARAARWLMTAQDRAGDRLKLTQDALAGLLGVQRTTINAVARQLQDEGMIEYRRGVIRIVDRDALEKRACGCYASLDRHFDKVIGDRNAAWMEQC</sequence>
<dbReference type="AlphaFoldDB" id="A0A839Z600"/>
<gene>
    <name evidence="5" type="ORF">FHS50_002104</name>
</gene>
<dbReference type="Pfam" id="PF13545">
    <property type="entry name" value="HTH_Crp_2"/>
    <property type="match status" value="1"/>
</dbReference>
<accession>A0A839Z600</accession>
<evidence type="ECO:0000256" key="2">
    <source>
        <dbReference type="ARBA" id="ARBA00023125"/>
    </source>
</evidence>
<dbReference type="Gene3D" id="2.60.120.10">
    <property type="entry name" value="Jelly Rolls"/>
    <property type="match status" value="1"/>
</dbReference>
<dbReference type="InterPro" id="IPR050397">
    <property type="entry name" value="Env_Response_Regulators"/>
</dbReference>
<keyword evidence="3" id="KW-0804">Transcription</keyword>
<reference evidence="5 6" key="1">
    <citation type="submission" date="2020-08" db="EMBL/GenBank/DDBJ databases">
        <title>Genomic Encyclopedia of Type Strains, Phase IV (KMG-IV): sequencing the most valuable type-strain genomes for metagenomic binning, comparative biology and taxonomic classification.</title>
        <authorList>
            <person name="Goeker M."/>
        </authorList>
    </citation>
    <scope>NUCLEOTIDE SEQUENCE [LARGE SCALE GENOMIC DNA]</scope>
    <source>
        <strain evidence="5 6">DSM 24194</strain>
    </source>
</reference>
<dbReference type="PROSITE" id="PS51063">
    <property type="entry name" value="HTH_CRP_2"/>
    <property type="match status" value="1"/>
</dbReference>
<dbReference type="PANTHER" id="PTHR24567:SF74">
    <property type="entry name" value="HTH-TYPE TRANSCRIPTIONAL REGULATOR ARCR"/>
    <property type="match status" value="1"/>
</dbReference>
<dbReference type="RefSeq" id="WP_183934381.1">
    <property type="nucleotide sequence ID" value="NZ_JACICF010000002.1"/>
</dbReference>
<feature type="domain" description="HTH crp-type" evidence="4">
    <location>
        <begin position="155"/>
        <end position="220"/>
    </location>
</feature>
<dbReference type="SMART" id="SM00419">
    <property type="entry name" value="HTH_CRP"/>
    <property type="match status" value="1"/>
</dbReference>
<keyword evidence="1" id="KW-0805">Transcription regulation</keyword>
<proteinExistence type="predicted"/>
<keyword evidence="2" id="KW-0238">DNA-binding</keyword>
<evidence type="ECO:0000256" key="3">
    <source>
        <dbReference type="ARBA" id="ARBA00023163"/>
    </source>
</evidence>
<dbReference type="SUPFAM" id="SSF46785">
    <property type="entry name" value="Winged helix' DNA-binding domain"/>
    <property type="match status" value="1"/>
</dbReference>
<dbReference type="InterPro" id="IPR012318">
    <property type="entry name" value="HTH_CRP"/>
</dbReference>
<dbReference type="GO" id="GO:0003677">
    <property type="term" value="F:DNA binding"/>
    <property type="evidence" value="ECO:0007669"/>
    <property type="project" value="UniProtKB-KW"/>
</dbReference>
<name>A0A839Z600_9SPHN</name>
<keyword evidence="6" id="KW-1185">Reference proteome</keyword>
<evidence type="ECO:0000259" key="4">
    <source>
        <dbReference type="PROSITE" id="PS51063"/>
    </source>
</evidence>
<dbReference type="InterPro" id="IPR014710">
    <property type="entry name" value="RmlC-like_jellyroll"/>
</dbReference>
<dbReference type="EMBL" id="JACICF010000002">
    <property type="protein sequence ID" value="MBB3765042.1"/>
    <property type="molecule type" value="Genomic_DNA"/>
</dbReference>
<comment type="caution">
    <text evidence="5">The sequence shown here is derived from an EMBL/GenBank/DDBJ whole genome shotgun (WGS) entry which is preliminary data.</text>
</comment>
<dbReference type="Proteomes" id="UP000578569">
    <property type="component" value="Unassembled WGS sequence"/>
</dbReference>
<dbReference type="GO" id="GO:0003700">
    <property type="term" value="F:DNA-binding transcription factor activity"/>
    <property type="evidence" value="ECO:0007669"/>
    <property type="project" value="TreeGrafter"/>
</dbReference>
<protein>
    <submittedName>
        <fullName evidence="5">CRP-like cAMP-binding protein</fullName>
    </submittedName>
</protein>
<organism evidence="5 6">
    <name type="scientific">Sphingomicrobium lutaoense</name>
    <dbReference type="NCBI Taxonomy" id="515949"/>
    <lineage>
        <taxon>Bacteria</taxon>
        <taxon>Pseudomonadati</taxon>
        <taxon>Pseudomonadota</taxon>
        <taxon>Alphaproteobacteria</taxon>
        <taxon>Sphingomonadales</taxon>
        <taxon>Sphingomonadaceae</taxon>
        <taxon>Sphingomicrobium</taxon>
    </lineage>
</organism>
<evidence type="ECO:0000313" key="5">
    <source>
        <dbReference type="EMBL" id="MBB3765042.1"/>
    </source>
</evidence>
<evidence type="ECO:0000313" key="6">
    <source>
        <dbReference type="Proteomes" id="UP000578569"/>
    </source>
</evidence>
<evidence type="ECO:0000256" key="1">
    <source>
        <dbReference type="ARBA" id="ARBA00023015"/>
    </source>
</evidence>
<dbReference type="InterPro" id="IPR018490">
    <property type="entry name" value="cNMP-bd_dom_sf"/>
</dbReference>
<dbReference type="SUPFAM" id="SSF51206">
    <property type="entry name" value="cAMP-binding domain-like"/>
    <property type="match status" value="1"/>
</dbReference>
<dbReference type="GO" id="GO:0005829">
    <property type="term" value="C:cytosol"/>
    <property type="evidence" value="ECO:0007669"/>
    <property type="project" value="TreeGrafter"/>
</dbReference>
<dbReference type="InterPro" id="IPR036390">
    <property type="entry name" value="WH_DNA-bd_sf"/>
</dbReference>
<dbReference type="PANTHER" id="PTHR24567">
    <property type="entry name" value="CRP FAMILY TRANSCRIPTIONAL REGULATORY PROTEIN"/>
    <property type="match status" value="1"/>
</dbReference>